<evidence type="ECO:0000313" key="2">
    <source>
        <dbReference type="Proteomes" id="UP000494108"/>
    </source>
</evidence>
<dbReference type="AlphaFoldDB" id="A0A6S6YWS7"/>
<sequence length="166" mass="19268">MKEIPLFIDASFFLGMHDRDETRRLRSLSYFTRNFSSQPRMNFEQIGICDAVIWAQSRQVQDLYYPFMDRLHSDMAIQRSGYTYDDINAALSHPHLKQMDPEQALLVGQLFRRGGQLATHDPVLRTLDCLQGRLWRDDQDAAPVSFPSELQELYDASRAFVYNADG</sequence>
<evidence type="ECO:0008006" key="3">
    <source>
        <dbReference type="Google" id="ProtNLM"/>
    </source>
</evidence>
<keyword evidence="2" id="KW-1185">Reference proteome</keyword>
<dbReference type="Proteomes" id="UP000494108">
    <property type="component" value="Unassembled WGS sequence"/>
</dbReference>
<gene>
    <name evidence="1" type="ORF">LMG3431_02618</name>
</gene>
<dbReference type="InterPro" id="IPR045685">
    <property type="entry name" value="DUF6190"/>
</dbReference>
<accession>A0A6S6YWS7</accession>
<dbReference type="EMBL" id="CADIJX010000003">
    <property type="protein sequence ID" value="CAB3647991.1"/>
    <property type="molecule type" value="Genomic_DNA"/>
</dbReference>
<organism evidence="1 2">
    <name type="scientific">Achromobacter pestifer</name>
    <dbReference type="NCBI Taxonomy" id="1353889"/>
    <lineage>
        <taxon>Bacteria</taxon>
        <taxon>Pseudomonadati</taxon>
        <taxon>Pseudomonadota</taxon>
        <taxon>Betaproteobacteria</taxon>
        <taxon>Burkholderiales</taxon>
        <taxon>Alcaligenaceae</taxon>
        <taxon>Achromobacter</taxon>
    </lineage>
</organism>
<proteinExistence type="predicted"/>
<protein>
    <recommendedName>
        <fullName evidence="3">PIN domain-containing protein</fullName>
    </recommendedName>
</protein>
<reference evidence="1 2" key="1">
    <citation type="submission" date="2020-04" db="EMBL/GenBank/DDBJ databases">
        <authorList>
            <person name="De Canck E."/>
        </authorList>
    </citation>
    <scope>NUCLEOTIDE SEQUENCE [LARGE SCALE GENOMIC DNA]</scope>
    <source>
        <strain evidence="1 2">LMG 3431</strain>
    </source>
</reference>
<evidence type="ECO:0000313" key="1">
    <source>
        <dbReference type="EMBL" id="CAB3647991.1"/>
    </source>
</evidence>
<dbReference type="Pfam" id="PF19689">
    <property type="entry name" value="DUF6190"/>
    <property type="match status" value="1"/>
</dbReference>
<name>A0A6S6YWS7_9BURK</name>